<evidence type="ECO:0000313" key="4">
    <source>
        <dbReference type="Proteomes" id="UP001549773"/>
    </source>
</evidence>
<proteinExistence type="predicted"/>
<dbReference type="EMBL" id="JBEWYP010000001">
    <property type="protein sequence ID" value="MET7027945.1"/>
    <property type="molecule type" value="Genomic_DNA"/>
</dbReference>
<dbReference type="InterPro" id="IPR013783">
    <property type="entry name" value="Ig-like_fold"/>
</dbReference>
<dbReference type="InterPro" id="IPR035986">
    <property type="entry name" value="PKD_dom_sf"/>
</dbReference>
<evidence type="ECO:0000259" key="2">
    <source>
        <dbReference type="PROSITE" id="PS50093"/>
    </source>
</evidence>
<accession>A0ABV2TU34</accession>
<dbReference type="InterPro" id="IPR000601">
    <property type="entry name" value="PKD_dom"/>
</dbReference>
<organism evidence="3 4">
    <name type="scientific">Sediminicola luteus</name>
    <dbReference type="NCBI Taxonomy" id="319238"/>
    <lineage>
        <taxon>Bacteria</taxon>
        <taxon>Pseudomonadati</taxon>
        <taxon>Bacteroidota</taxon>
        <taxon>Flavobacteriia</taxon>
        <taxon>Flavobacteriales</taxon>
        <taxon>Flavobacteriaceae</taxon>
        <taxon>Sediminicola</taxon>
    </lineage>
</organism>
<dbReference type="SMART" id="SM00089">
    <property type="entry name" value="PKD"/>
    <property type="match status" value="1"/>
</dbReference>
<dbReference type="PROSITE" id="PS50093">
    <property type="entry name" value="PKD"/>
    <property type="match status" value="1"/>
</dbReference>
<dbReference type="InterPro" id="IPR022409">
    <property type="entry name" value="PKD/Chitinase_dom"/>
</dbReference>
<dbReference type="Pfam" id="PF18911">
    <property type="entry name" value="PKD_4"/>
    <property type="match status" value="1"/>
</dbReference>
<dbReference type="Proteomes" id="UP001549773">
    <property type="component" value="Unassembled WGS sequence"/>
</dbReference>
<gene>
    <name evidence="3" type="ORF">ABXZ32_00975</name>
</gene>
<dbReference type="CDD" id="cd00146">
    <property type="entry name" value="PKD"/>
    <property type="match status" value="1"/>
</dbReference>
<comment type="caution">
    <text evidence="3">The sequence shown here is derived from an EMBL/GenBank/DDBJ whole genome shotgun (WGS) entry which is preliminary data.</text>
</comment>
<keyword evidence="1" id="KW-0732">Signal</keyword>
<evidence type="ECO:0000313" key="3">
    <source>
        <dbReference type="EMBL" id="MET7027945.1"/>
    </source>
</evidence>
<protein>
    <submittedName>
        <fullName evidence="3">PKD domain-containing protein</fullName>
    </submittedName>
</protein>
<feature type="domain" description="PKD" evidence="2">
    <location>
        <begin position="70"/>
        <end position="123"/>
    </location>
</feature>
<dbReference type="Gene3D" id="2.60.40.10">
    <property type="entry name" value="Immunoglobulins"/>
    <property type="match status" value="1"/>
</dbReference>
<keyword evidence="4" id="KW-1185">Reference proteome</keyword>
<dbReference type="Gene3D" id="2.60.120.260">
    <property type="entry name" value="Galactose-binding domain-like"/>
    <property type="match status" value="1"/>
</dbReference>
<evidence type="ECO:0000256" key="1">
    <source>
        <dbReference type="SAM" id="SignalP"/>
    </source>
</evidence>
<name>A0ABV2TU34_9FLAO</name>
<dbReference type="SUPFAM" id="SSF49299">
    <property type="entry name" value="PKD domain"/>
    <property type="match status" value="1"/>
</dbReference>
<feature type="chain" id="PRO_5046829159" evidence="1">
    <location>
        <begin position="27"/>
        <end position="316"/>
    </location>
</feature>
<dbReference type="RefSeq" id="WP_354616825.1">
    <property type="nucleotide sequence ID" value="NZ_JBEWYP010000001.1"/>
</dbReference>
<sequence>MKSNKNIFRKTILLFLSLVAVSFIHSCDDSLFRDDLPDSNSKVDNFLPTSDFTYVPDANDFSTILFNDLSTESTIYLWDFGGGATSTEQDPIYTFPGEGTYPVTLTVSDANGASASKTIEVVVVDMFVPITPVVLNGDMEDSSNNWKIDFSNGWSNNGFESSSDGSWLDILGNDTGAKTRGAKWNKRRSAAEFTSSDTRHAYQAIVVSPNWEYTLEFEYAIKDDVITAPDVEPVGGRRLVAEILDGHFTDGVDAYNQSIAGGALVTHVGTEVKGKTTFTQVKVDFTSNDSGLISIWLWGVTPVDAYIDNVKVYPKF</sequence>
<reference evidence="3 4" key="1">
    <citation type="submission" date="2024-07" db="EMBL/GenBank/DDBJ databases">
        <title>The genome sequence of type strain Sediminicola luteus GDMCC 1.2596T.</title>
        <authorList>
            <person name="Liu Y."/>
        </authorList>
    </citation>
    <scope>NUCLEOTIDE SEQUENCE [LARGE SCALE GENOMIC DNA]</scope>
    <source>
        <strain evidence="3 4">GDMCC 1.2596</strain>
    </source>
</reference>
<feature type="signal peptide" evidence="1">
    <location>
        <begin position="1"/>
        <end position="26"/>
    </location>
</feature>